<reference evidence="12 13" key="2">
    <citation type="submission" date="2019-01" db="EMBL/GenBank/DDBJ databases">
        <title>The decoding of complex shrimp genome reveals the adaptation for benthos swimmer, frequently molting mechanism and breeding impact on genome.</title>
        <authorList>
            <person name="Sun Y."/>
            <person name="Gao Y."/>
            <person name="Yu Y."/>
        </authorList>
    </citation>
    <scope>NUCLEOTIDE SEQUENCE [LARGE SCALE GENOMIC DNA]</scope>
    <source>
        <tissue evidence="12">Muscle</tissue>
    </source>
</reference>
<comment type="similarity">
    <text evidence="2 11">Belongs to the mitochondrial carrier (TC 2.A.29) family.</text>
</comment>
<evidence type="ECO:0000256" key="4">
    <source>
        <dbReference type="ARBA" id="ARBA00022692"/>
    </source>
</evidence>
<dbReference type="Gene3D" id="1.50.40.10">
    <property type="entry name" value="Mitochondrial carrier domain"/>
    <property type="match status" value="1"/>
</dbReference>
<dbReference type="PANTHER" id="PTHR45928:SF1">
    <property type="entry name" value="RE38146P"/>
    <property type="match status" value="1"/>
</dbReference>
<evidence type="ECO:0000313" key="12">
    <source>
        <dbReference type="EMBL" id="ROT72228.1"/>
    </source>
</evidence>
<gene>
    <name evidence="12" type="ORF">C7M84_009390</name>
</gene>
<evidence type="ECO:0000256" key="7">
    <source>
        <dbReference type="ARBA" id="ARBA00022989"/>
    </source>
</evidence>
<evidence type="ECO:0000256" key="3">
    <source>
        <dbReference type="ARBA" id="ARBA00022448"/>
    </source>
</evidence>
<feature type="repeat" description="Solcar" evidence="10">
    <location>
        <begin position="100"/>
        <end position="193"/>
    </location>
</feature>
<evidence type="ECO:0000256" key="10">
    <source>
        <dbReference type="PROSITE-ProRule" id="PRU00282"/>
    </source>
</evidence>
<reference evidence="12 13" key="1">
    <citation type="submission" date="2018-04" db="EMBL/GenBank/DDBJ databases">
        <authorList>
            <person name="Zhang X."/>
            <person name="Yuan J."/>
            <person name="Li F."/>
            <person name="Xiang J."/>
        </authorList>
    </citation>
    <scope>NUCLEOTIDE SEQUENCE [LARGE SCALE GENOMIC DNA]</scope>
    <source>
        <tissue evidence="12">Muscle</tissue>
    </source>
</reference>
<dbReference type="InterPro" id="IPR023395">
    <property type="entry name" value="MCP_dom_sf"/>
</dbReference>
<dbReference type="InterPro" id="IPR018108">
    <property type="entry name" value="MCP_transmembrane"/>
</dbReference>
<dbReference type="EMBL" id="QCYY01002190">
    <property type="protein sequence ID" value="ROT72228.1"/>
    <property type="molecule type" value="Genomic_DNA"/>
</dbReference>
<dbReference type="AlphaFoldDB" id="A0A3R7M3Z3"/>
<keyword evidence="5" id="KW-0677">Repeat</keyword>
<evidence type="ECO:0000256" key="5">
    <source>
        <dbReference type="ARBA" id="ARBA00022737"/>
    </source>
</evidence>
<comment type="caution">
    <text evidence="12">The sequence shown here is derived from an EMBL/GenBank/DDBJ whole genome shotgun (WGS) entry which is preliminary data.</text>
</comment>
<name>A0A3R7M3Z3_PENVA</name>
<keyword evidence="3 11" id="KW-0813">Transport</keyword>
<dbReference type="FunFam" id="1.50.40.10:FF:000039">
    <property type="entry name" value="Solute carrier family 25 member 35"/>
    <property type="match status" value="1"/>
</dbReference>
<dbReference type="Pfam" id="PF00153">
    <property type="entry name" value="Mito_carr"/>
    <property type="match status" value="3"/>
</dbReference>
<dbReference type="SUPFAM" id="SSF103506">
    <property type="entry name" value="Mitochondrial carrier"/>
    <property type="match status" value="1"/>
</dbReference>
<dbReference type="STRING" id="6689.A0A3R7M3Z3"/>
<dbReference type="OrthoDB" id="6703404at2759"/>
<organism evidence="12 13">
    <name type="scientific">Penaeus vannamei</name>
    <name type="common">Whiteleg shrimp</name>
    <name type="synonym">Litopenaeus vannamei</name>
    <dbReference type="NCBI Taxonomy" id="6689"/>
    <lineage>
        <taxon>Eukaryota</taxon>
        <taxon>Metazoa</taxon>
        <taxon>Ecdysozoa</taxon>
        <taxon>Arthropoda</taxon>
        <taxon>Crustacea</taxon>
        <taxon>Multicrustacea</taxon>
        <taxon>Malacostraca</taxon>
        <taxon>Eumalacostraca</taxon>
        <taxon>Eucarida</taxon>
        <taxon>Decapoda</taxon>
        <taxon>Dendrobranchiata</taxon>
        <taxon>Penaeoidea</taxon>
        <taxon>Penaeidae</taxon>
        <taxon>Penaeus</taxon>
    </lineage>
</organism>
<dbReference type="InterPro" id="IPR051508">
    <property type="entry name" value="Mito_Carrier_Antiporter"/>
</dbReference>
<feature type="repeat" description="Solcar" evidence="10">
    <location>
        <begin position="203"/>
        <end position="294"/>
    </location>
</feature>
<keyword evidence="8" id="KW-0496">Mitochondrion</keyword>
<feature type="repeat" description="Solcar" evidence="10">
    <location>
        <begin position="1"/>
        <end position="90"/>
    </location>
</feature>
<evidence type="ECO:0000256" key="8">
    <source>
        <dbReference type="ARBA" id="ARBA00023128"/>
    </source>
</evidence>
<keyword evidence="7" id="KW-1133">Transmembrane helix</keyword>
<proteinExistence type="inferred from homology"/>
<accession>A0A3R7M3Z3</accession>
<dbReference type="PANTHER" id="PTHR45928">
    <property type="entry name" value="RE38146P"/>
    <property type="match status" value="1"/>
</dbReference>
<sequence length="375" mass="41156">MEFVIGATAACGACIFSNPMDVLKTRMQLQGELKARGQYTIIYRNIIHAGIAVAKADGITGLQKGLVPALSYQVVMNGIRFGMYRRILDSGVISRADGSVSSLGCIAAGAFVGVVGGVVGSPFYLVKTHLQSHAAESIAVGHQHKHEGFIPALYKIFNQEGVKGLWRGATTTIPRVGVGSAAQLFSYSKSKDWLDHYGLYPRDSWQSTFVGAMVSGIVIATSMSPFDVIATRVYNQGLDKHGRGLLYKGITDCIVKIYKTEGVWGFYKGWTAIYFRIGPHSFLNLMFWDHLQKLYLKVSPDDGELGEGSAEEQMRIEGISLQRSEESDVQKLHDSSLPSRHSLSLHFDTIRTVPRDIVHQSEEGSDVSPTHQSLR</sequence>
<evidence type="ECO:0000256" key="1">
    <source>
        <dbReference type="ARBA" id="ARBA00004448"/>
    </source>
</evidence>
<dbReference type="GO" id="GO:0005743">
    <property type="term" value="C:mitochondrial inner membrane"/>
    <property type="evidence" value="ECO:0007669"/>
    <property type="project" value="UniProtKB-SubCell"/>
</dbReference>
<evidence type="ECO:0000256" key="2">
    <source>
        <dbReference type="ARBA" id="ARBA00006375"/>
    </source>
</evidence>
<evidence type="ECO:0000313" key="13">
    <source>
        <dbReference type="Proteomes" id="UP000283509"/>
    </source>
</evidence>
<comment type="subcellular location">
    <subcellularLocation>
        <location evidence="1">Mitochondrion inner membrane</location>
        <topology evidence="1">Multi-pass membrane protein</topology>
    </subcellularLocation>
</comment>
<keyword evidence="4 10" id="KW-0812">Transmembrane</keyword>
<evidence type="ECO:0000256" key="6">
    <source>
        <dbReference type="ARBA" id="ARBA00022792"/>
    </source>
</evidence>
<evidence type="ECO:0000256" key="9">
    <source>
        <dbReference type="ARBA" id="ARBA00023136"/>
    </source>
</evidence>
<dbReference type="Proteomes" id="UP000283509">
    <property type="component" value="Unassembled WGS sequence"/>
</dbReference>
<keyword evidence="13" id="KW-1185">Reference proteome</keyword>
<dbReference type="PROSITE" id="PS50920">
    <property type="entry name" value="SOLCAR"/>
    <property type="match status" value="3"/>
</dbReference>
<keyword evidence="9 10" id="KW-0472">Membrane</keyword>
<protein>
    <submittedName>
        <fullName evidence="12">Putative solute carrier family 25 member 35-like</fullName>
    </submittedName>
</protein>
<evidence type="ECO:0000256" key="11">
    <source>
        <dbReference type="RuleBase" id="RU000488"/>
    </source>
</evidence>
<keyword evidence="6" id="KW-0999">Mitochondrion inner membrane</keyword>